<protein>
    <submittedName>
        <fullName evidence="2">Uncharacterized protein</fullName>
    </submittedName>
</protein>
<evidence type="ECO:0000256" key="1">
    <source>
        <dbReference type="SAM" id="MobiDB-lite"/>
    </source>
</evidence>
<dbReference type="AlphaFoldDB" id="A0A8H6XRI9"/>
<organism evidence="2 3">
    <name type="scientific">Mycena sanguinolenta</name>
    <dbReference type="NCBI Taxonomy" id="230812"/>
    <lineage>
        <taxon>Eukaryota</taxon>
        <taxon>Fungi</taxon>
        <taxon>Dikarya</taxon>
        <taxon>Basidiomycota</taxon>
        <taxon>Agaricomycotina</taxon>
        <taxon>Agaricomycetes</taxon>
        <taxon>Agaricomycetidae</taxon>
        <taxon>Agaricales</taxon>
        <taxon>Marasmiineae</taxon>
        <taxon>Mycenaceae</taxon>
        <taxon>Mycena</taxon>
    </lineage>
</organism>
<accession>A0A8H6XRI9</accession>
<evidence type="ECO:0000313" key="3">
    <source>
        <dbReference type="Proteomes" id="UP000623467"/>
    </source>
</evidence>
<feature type="compositionally biased region" description="Basic residues" evidence="1">
    <location>
        <begin position="36"/>
        <end position="48"/>
    </location>
</feature>
<proteinExistence type="predicted"/>
<keyword evidence="3" id="KW-1185">Reference proteome</keyword>
<comment type="caution">
    <text evidence="2">The sequence shown here is derived from an EMBL/GenBank/DDBJ whole genome shotgun (WGS) entry which is preliminary data.</text>
</comment>
<reference evidence="2" key="1">
    <citation type="submission" date="2020-05" db="EMBL/GenBank/DDBJ databases">
        <title>Mycena genomes resolve the evolution of fungal bioluminescence.</title>
        <authorList>
            <person name="Tsai I.J."/>
        </authorList>
    </citation>
    <scope>NUCLEOTIDE SEQUENCE</scope>
    <source>
        <strain evidence="2">160909Yilan</strain>
    </source>
</reference>
<name>A0A8H6XRI9_9AGAR</name>
<gene>
    <name evidence="2" type="ORF">MSAN_01891600</name>
</gene>
<evidence type="ECO:0000313" key="2">
    <source>
        <dbReference type="EMBL" id="KAF7345154.1"/>
    </source>
</evidence>
<dbReference type="Proteomes" id="UP000623467">
    <property type="component" value="Unassembled WGS sequence"/>
</dbReference>
<feature type="region of interest" description="Disordered" evidence="1">
    <location>
        <begin position="36"/>
        <end position="119"/>
    </location>
</feature>
<feature type="region of interest" description="Disordered" evidence="1">
    <location>
        <begin position="1"/>
        <end position="24"/>
    </location>
</feature>
<sequence length="119" mass="13244">MACDFVENVDGPRDAPPAASPHPSCLTSICLRSRRFRRNGSTPSRRRTTIPPAKPMRTKWDSGKWKSVRHPASRHLDRAGSWKRGAIAESTECTRTARNARGPSHRTVGFPTHEKATIS</sequence>
<dbReference type="EMBL" id="JACAZH010000020">
    <property type="protein sequence ID" value="KAF7345154.1"/>
    <property type="molecule type" value="Genomic_DNA"/>
</dbReference>